<dbReference type="Proteomes" id="UP000467428">
    <property type="component" value="Chromosome"/>
</dbReference>
<reference evidence="1 2" key="1">
    <citation type="journal article" date="2019" name="Emerg. Microbes Infect.">
        <title>Comprehensive subspecies identification of 175 nontuberculous mycobacteria species based on 7547 genomic profiles.</title>
        <authorList>
            <person name="Matsumoto Y."/>
            <person name="Kinjo T."/>
            <person name="Motooka D."/>
            <person name="Nabeya D."/>
            <person name="Jung N."/>
            <person name="Uechi K."/>
            <person name="Horii T."/>
            <person name="Iida T."/>
            <person name="Fujita J."/>
            <person name="Nakamura S."/>
        </authorList>
    </citation>
    <scope>NUCLEOTIDE SEQUENCE [LARGE SCALE GENOMIC DNA]</scope>
    <source>
        <strain evidence="1 2">JCM 18538</strain>
    </source>
</reference>
<name>A0A7I7RVR0_9MYCO</name>
<sequence length="89" mass="9584">MRNKGSKYALEAKQSSLDAANAMLDAELASRCECGHRHPEHGLSGPCHGCHCCIDDDDRSDHVYERCRCTAFVLAGDVAVEAASLIHVG</sequence>
<protein>
    <submittedName>
        <fullName evidence="1">Uncharacterized protein</fullName>
    </submittedName>
</protein>
<proteinExistence type="predicted"/>
<accession>A0A7I7RVR0</accession>
<keyword evidence="2" id="KW-1185">Reference proteome</keyword>
<dbReference type="AlphaFoldDB" id="A0A7I7RVR0"/>
<gene>
    <name evidence="1" type="ORF">MARA_21150</name>
</gene>
<evidence type="ECO:0000313" key="1">
    <source>
        <dbReference type="EMBL" id="BBY48647.1"/>
    </source>
</evidence>
<geneLocation type="plasmid" evidence="2">
    <name>pjcm18538 dna</name>
</geneLocation>
<organism evidence="1 2">
    <name type="scientific">Mycolicibacterium arabiense</name>
    <dbReference type="NCBI Taxonomy" id="1286181"/>
    <lineage>
        <taxon>Bacteria</taxon>
        <taxon>Bacillati</taxon>
        <taxon>Actinomycetota</taxon>
        <taxon>Actinomycetes</taxon>
        <taxon>Mycobacteriales</taxon>
        <taxon>Mycobacteriaceae</taxon>
        <taxon>Mycolicibacterium</taxon>
    </lineage>
</organism>
<dbReference type="KEGG" id="marz:MARA_21150"/>
<dbReference type="EMBL" id="AP022593">
    <property type="protein sequence ID" value="BBY48647.1"/>
    <property type="molecule type" value="Genomic_DNA"/>
</dbReference>
<evidence type="ECO:0000313" key="2">
    <source>
        <dbReference type="Proteomes" id="UP000467428"/>
    </source>
</evidence>